<evidence type="ECO:0000259" key="7">
    <source>
        <dbReference type="SMART" id="SM00849"/>
    </source>
</evidence>
<dbReference type="OrthoDB" id="17458at2759"/>
<protein>
    <recommendedName>
        <fullName evidence="7">Metallo-beta-lactamase domain-containing protein</fullName>
    </recommendedName>
</protein>
<accession>A0A1V8T9Z4</accession>
<dbReference type="InterPro" id="IPR001279">
    <property type="entry name" value="Metallo-B-lactamas"/>
</dbReference>
<dbReference type="InterPro" id="IPR036866">
    <property type="entry name" value="RibonucZ/Hydroxyglut_hydro"/>
</dbReference>
<keyword evidence="3" id="KW-0479">Metal-binding</keyword>
<keyword evidence="4" id="KW-0378">Hydrolase</keyword>
<dbReference type="GO" id="GO:0016787">
    <property type="term" value="F:hydrolase activity"/>
    <property type="evidence" value="ECO:0007669"/>
    <property type="project" value="UniProtKB-KW"/>
</dbReference>
<sequence>MAAQLPDLPAVTRLSPRVLRVLGGNPSKYTLQGTNTYLIGTGRKRLLIDTGHGIPAWIDSIKTVLTDEKAEVSKVILTHWHPDHVGGVADLKALQPHVEVLKHRPGEGWDGKATGFDDGAEIQVEGATLKATYTPGHAIDHMVFRLAEEDALFTGDNVLGHGTAVFEDLAAYMASLRTMSTLFNGRAYPGHGEVITEGKSKVLEYIEHRKQREVEALEVLGREREDDKQDWASMELVKVIYAQYPEHLHQPAEGSLLHVLRKLEGEGKVRKAGSRWELVDGGKL</sequence>
<dbReference type="Proteomes" id="UP000192596">
    <property type="component" value="Unassembled WGS sequence"/>
</dbReference>
<dbReference type="PANTHER" id="PTHR23131:SF0">
    <property type="entry name" value="ENDORIBONUCLEASE LACTB2"/>
    <property type="match status" value="1"/>
</dbReference>
<proteinExistence type="inferred from homology"/>
<evidence type="ECO:0000256" key="6">
    <source>
        <dbReference type="ARBA" id="ARBA00050605"/>
    </source>
</evidence>
<evidence type="ECO:0000256" key="5">
    <source>
        <dbReference type="ARBA" id="ARBA00022833"/>
    </source>
</evidence>
<dbReference type="STRING" id="1507870.A0A1V8T9Z4"/>
<reference evidence="9" key="1">
    <citation type="submission" date="2017-03" db="EMBL/GenBank/DDBJ databases">
        <title>Genomes of endolithic fungi from Antarctica.</title>
        <authorList>
            <person name="Coleine C."/>
            <person name="Masonjones S."/>
            <person name="Stajich J.E."/>
        </authorList>
    </citation>
    <scope>NUCLEOTIDE SEQUENCE [LARGE SCALE GENOMIC DNA]</scope>
    <source>
        <strain evidence="9">CCFEE 5527</strain>
    </source>
</reference>
<name>A0A1V8T9Z4_9PEZI</name>
<dbReference type="InterPro" id="IPR036388">
    <property type="entry name" value="WH-like_DNA-bd_sf"/>
</dbReference>
<dbReference type="GO" id="GO:0044550">
    <property type="term" value="P:secondary metabolite biosynthetic process"/>
    <property type="evidence" value="ECO:0007669"/>
    <property type="project" value="TreeGrafter"/>
</dbReference>
<evidence type="ECO:0000256" key="1">
    <source>
        <dbReference type="ARBA" id="ARBA00001947"/>
    </source>
</evidence>
<evidence type="ECO:0000256" key="4">
    <source>
        <dbReference type="ARBA" id="ARBA00022801"/>
    </source>
</evidence>
<dbReference type="InterPro" id="IPR041516">
    <property type="entry name" value="LACTB2_WH"/>
</dbReference>
<dbReference type="InterPro" id="IPR047921">
    <property type="entry name" value="LACTB2-like_MBL-fold"/>
</dbReference>
<comment type="similarity">
    <text evidence="2">Belongs to the metallo-beta-lactamase superfamily. Glyoxalase II family.</text>
</comment>
<organism evidence="8 9">
    <name type="scientific">Cryoendolithus antarcticus</name>
    <dbReference type="NCBI Taxonomy" id="1507870"/>
    <lineage>
        <taxon>Eukaryota</taxon>
        <taxon>Fungi</taxon>
        <taxon>Dikarya</taxon>
        <taxon>Ascomycota</taxon>
        <taxon>Pezizomycotina</taxon>
        <taxon>Dothideomycetes</taxon>
        <taxon>Dothideomycetidae</taxon>
        <taxon>Cladosporiales</taxon>
        <taxon>Cladosporiaceae</taxon>
        <taxon>Cryoendolithus</taxon>
    </lineage>
</organism>
<keyword evidence="9" id="KW-1185">Reference proteome</keyword>
<dbReference type="Pfam" id="PF00753">
    <property type="entry name" value="Lactamase_B"/>
    <property type="match status" value="1"/>
</dbReference>
<dbReference type="InParanoid" id="A0A1V8T9Z4"/>
<dbReference type="GO" id="GO:0046872">
    <property type="term" value="F:metal ion binding"/>
    <property type="evidence" value="ECO:0007669"/>
    <property type="project" value="UniProtKB-KW"/>
</dbReference>
<dbReference type="Pfam" id="PF17778">
    <property type="entry name" value="WHD_BLACT"/>
    <property type="match status" value="1"/>
</dbReference>
<dbReference type="Gene3D" id="1.10.10.10">
    <property type="entry name" value="Winged helix-like DNA-binding domain superfamily/Winged helix DNA-binding domain"/>
    <property type="match status" value="1"/>
</dbReference>
<dbReference type="CDD" id="cd07722">
    <property type="entry name" value="LACTB2-like_MBL-fold"/>
    <property type="match status" value="1"/>
</dbReference>
<gene>
    <name evidence="8" type="ORF">B0A48_06875</name>
</gene>
<dbReference type="FunFam" id="3.60.15.10:FF:000041">
    <property type="entry name" value="Metallo-beta-lactamase domain protein"/>
    <property type="match status" value="1"/>
</dbReference>
<dbReference type="InterPro" id="IPR050662">
    <property type="entry name" value="Sec-metab_biosynth-thioest"/>
</dbReference>
<feature type="domain" description="Metallo-beta-lactamase" evidence="7">
    <location>
        <begin position="33"/>
        <end position="191"/>
    </location>
</feature>
<evidence type="ECO:0000256" key="3">
    <source>
        <dbReference type="ARBA" id="ARBA00022723"/>
    </source>
</evidence>
<dbReference type="EMBL" id="NAJO01000013">
    <property type="protein sequence ID" value="OQO08081.1"/>
    <property type="molecule type" value="Genomic_DNA"/>
</dbReference>
<dbReference type="Gene3D" id="3.60.15.10">
    <property type="entry name" value="Ribonuclease Z/Hydroxyacylglutathione hydrolase-like"/>
    <property type="match status" value="1"/>
</dbReference>
<evidence type="ECO:0000313" key="8">
    <source>
        <dbReference type="EMBL" id="OQO08081.1"/>
    </source>
</evidence>
<evidence type="ECO:0000256" key="2">
    <source>
        <dbReference type="ARBA" id="ARBA00006759"/>
    </source>
</evidence>
<dbReference type="PANTHER" id="PTHR23131">
    <property type="entry name" value="ENDORIBONUCLEASE LACTB2"/>
    <property type="match status" value="1"/>
</dbReference>
<comment type="cofactor">
    <cofactor evidence="1">
        <name>Zn(2+)</name>
        <dbReference type="ChEBI" id="CHEBI:29105"/>
    </cofactor>
</comment>
<dbReference type="SMART" id="SM00849">
    <property type="entry name" value="Lactamase_B"/>
    <property type="match status" value="1"/>
</dbReference>
<dbReference type="AlphaFoldDB" id="A0A1V8T9Z4"/>
<evidence type="ECO:0000313" key="9">
    <source>
        <dbReference type="Proteomes" id="UP000192596"/>
    </source>
</evidence>
<comment type="catalytic activity">
    <reaction evidence="6">
        <text>(3R)-atrochrysone 2-carbonyl-[ACP] + H2O = (3R)-atrochrysone 2-carboxylate + holo-[ACP] + H(+)</text>
        <dbReference type="Rhea" id="RHEA:64236"/>
        <dbReference type="Rhea" id="RHEA-COMP:9685"/>
        <dbReference type="Rhea" id="RHEA-COMP:20479"/>
        <dbReference type="ChEBI" id="CHEBI:15377"/>
        <dbReference type="ChEBI" id="CHEBI:15378"/>
        <dbReference type="ChEBI" id="CHEBI:64479"/>
        <dbReference type="ChEBI" id="CHEBI:234107"/>
        <dbReference type="ChEBI" id="CHEBI:234110"/>
    </reaction>
    <physiologicalReaction direction="left-to-right" evidence="6">
        <dbReference type="Rhea" id="RHEA:64237"/>
    </physiologicalReaction>
</comment>
<keyword evidence="5" id="KW-0862">Zinc</keyword>
<comment type="caution">
    <text evidence="8">The sequence shown here is derived from an EMBL/GenBank/DDBJ whole genome shotgun (WGS) entry which is preliminary data.</text>
</comment>
<dbReference type="SUPFAM" id="SSF56281">
    <property type="entry name" value="Metallo-hydrolase/oxidoreductase"/>
    <property type="match status" value="1"/>
</dbReference>